<dbReference type="GeneID" id="78084644"/>
<dbReference type="STRING" id="563192.HMPREF0179_02968"/>
<dbReference type="Proteomes" id="UP000006034">
    <property type="component" value="Unassembled WGS sequence"/>
</dbReference>
<comment type="caution">
    <text evidence="2">The sequence shown here is derived from an EMBL/GenBank/DDBJ whole genome shotgun (WGS) entry which is preliminary data.</text>
</comment>
<dbReference type="OrthoDB" id="9781023at2"/>
<feature type="transmembrane region" description="Helical" evidence="1">
    <location>
        <begin position="103"/>
        <end position="121"/>
    </location>
</feature>
<protein>
    <submittedName>
        <fullName evidence="2">Uncharacterized protein</fullName>
    </submittedName>
</protein>
<keyword evidence="1" id="KW-0472">Membrane</keyword>
<organism evidence="2 3">
    <name type="scientific">Bilophila wadsworthia (strain 3_1_6)</name>
    <dbReference type="NCBI Taxonomy" id="563192"/>
    <lineage>
        <taxon>Bacteria</taxon>
        <taxon>Pseudomonadati</taxon>
        <taxon>Thermodesulfobacteriota</taxon>
        <taxon>Desulfovibrionia</taxon>
        <taxon>Desulfovibrionales</taxon>
        <taxon>Desulfovibrionaceae</taxon>
        <taxon>Bilophila</taxon>
    </lineage>
</organism>
<gene>
    <name evidence="2" type="ORF">HMPREF0179_02968</name>
</gene>
<dbReference type="HOGENOM" id="CLU_268615_0_0_7"/>
<keyword evidence="1" id="KW-0812">Transmembrane</keyword>
<evidence type="ECO:0000313" key="3">
    <source>
        <dbReference type="Proteomes" id="UP000006034"/>
    </source>
</evidence>
<evidence type="ECO:0000313" key="2">
    <source>
        <dbReference type="EMBL" id="EFV43227.1"/>
    </source>
</evidence>
<dbReference type="EMBL" id="ADCP02000001">
    <property type="protein sequence ID" value="EFV43227.1"/>
    <property type="molecule type" value="Genomic_DNA"/>
</dbReference>
<proteinExistence type="predicted"/>
<accession>E5Y9V0</accession>
<dbReference type="eggNOG" id="COG4733">
    <property type="taxonomic scope" value="Bacteria"/>
</dbReference>
<reference evidence="2 3" key="2">
    <citation type="submission" date="2013-04" db="EMBL/GenBank/DDBJ databases">
        <title>The Genome Sequence of Bilophila wadsworthia 3_1_6.</title>
        <authorList>
            <consortium name="The Broad Institute Genomics Platform"/>
            <person name="Earl A."/>
            <person name="Ward D."/>
            <person name="Feldgarden M."/>
            <person name="Gevers D."/>
            <person name="Sibley C."/>
            <person name="Strauss J."/>
            <person name="Allen-Vercoe E."/>
            <person name="Walker B."/>
            <person name="Young S."/>
            <person name="Zeng Q."/>
            <person name="Gargeya S."/>
            <person name="Fitzgerald M."/>
            <person name="Haas B."/>
            <person name="Abouelleil A."/>
            <person name="Allen A.W."/>
            <person name="Alvarado L."/>
            <person name="Arachchi H.M."/>
            <person name="Berlin A.M."/>
            <person name="Chapman S.B."/>
            <person name="Gainer-Dewar J."/>
            <person name="Goldberg J."/>
            <person name="Griggs A."/>
            <person name="Gujja S."/>
            <person name="Hansen M."/>
            <person name="Howarth C."/>
            <person name="Imamovic A."/>
            <person name="Ireland A."/>
            <person name="Larimer J."/>
            <person name="McCowan C."/>
            <person name="Murphy C."/>
            <person name="Pearson M."/>
            <person name="Poon T.W."/>
            <person name="Priest M."/>
            <person name="Roberts A."/>
            <person name="Saif S."/>
            <person name="Shea T."/>
            <person name="Sisk P."/>
            <person name="Sykes S."/>
            <person name="Wortman J."/>
            <person name="Nusbaum C."/>
            <person name="Birren B."/>
        </authorList>
    </citation>
    <scope>NUCLEOTIDE SEQUENCE [LARGE SCALE GENOMIC DNA]</scope>
    <source>
        <strain evidence="2 3">3_1_6</strain>
    </source>
</reference>
<reference evidence="2 3" key="1">
    <citation type="submission" date="2010-10" db="EMBL/GenBank/DDBJ databases">
        <authorList>
            <consortium name="The Broad Institute Genome Sequencing Platform"/>
            <person name="Ward D."/>
            <person name="Earl A."/>
            <person name="Feldgarden M."/>
            <person name="Young S.K."/>
            <person name="Gargeya S."/>
            <person name="Zeng Q."/>
            <person name="Alvarado L."/>
            <person name="Berlin A."/>
            <person name="Bochicchio J."/>
            <person name="Chapman S.B."/>
            <person name="Chen Z."/>
            <person name="Freedman E."/>
            <person name="Gellesch M."/>
            <person name="Goldberg J."/>
            <person name="Griggs A."/>
            <person name="Gujja S."/>
            <person name="Heilman E."/>
            <person name="Heiman D."/>
            <person name="Howarth C."/>
            <person name="Mehta T."/>
            <person name="Neiman D."/>
            <person name="Pearson M."/>
            <person name="Roberts A."/>
            <person name="Saif S."/>
            <person name="Shea T."/>
            <person name="Shenoy N."/>
            <person name="Sisk P."/>
            <person name="Stolte C."/>
            <person name="Sykes S."/>
            <person name="White J."/>
            <person name="Yandava C."/>
            <person name="Allen-Vercoe E."/>
            <person name="Sibley C."/>
            <person name="Ambrose C.E."/>
            <person name="Strauss J."/>
            <person name="Daigneault M."/>
            <person name="Haas B."/>
            <person name="Nusbaum C."/>
            <person name="Birren B."/>
        </authorList>
    </citation>
    <scope>NUCLEOTIDE SEQUENCE [LARGE SCALE GENOMIC DNA]</scope>
    <source>
        <strain evidence="2 3">3_1_6</strain>
    </source>
</reference>
<keyword evidence="1" id="KW-1133">Transmembrane helix</keyword>
<sequence length="1408" mass="154449">MSDDRIMTSTLPAIPGRVYASAIPNALAPHKRWTGTVPDLVTLSHVAATICDMAHVPHCLRGQCKMWLNGVSIPVWAHDKIRVQHGDRIELIVCPRGSGFNSFLKLVGAVVGIAIAAWAPFTGFAGAAFVNGLFAAGATLGISLLADAIAPIRPPKYDTKESLSASPTYNLNASSNAMGFAQPIRRLYGRHLVPPTRIMDDYTEISGSDEYLYFLGVIGIGAYQLEDPQIGDTDLDLYKDVFVQYCYGHKGEAIPNIFPSVVYQESLSIQLLSTDSLGNQLDSGNWWVTRSTRAGVDEIGMDIQAPQGLYELDDKANRKAISRSVQIRYRTKGGVDTPVGEWHGLTSQVTAQSVSFPSAIWPAYTETVGDRDAYPYTVHHPAEPYSAPSLVYIDQSGVIGVANWKVKKHEIFGTVSVSRREFDNPTLSSSFVTLIARVTITGDSISSFTPEPILNGTGITITKSGPLTLSFSAGTFSTAYTFVTLTGHSAEPDKSVRKGIKWRVPYSATGYDIQIRRHEQESTSSRVVDALYWSAIRAADTTQKPYAGDVPIAMMGMKIRASNQLSGSLPLVTLIATSELADWNREAKNWNTVRPTRNPASAFLDVLRGTANLRPRKDEEIDFDSIQRWHEWCDDNGYLFDGVYDTQSKVWDALSDIAAAGRGSPCLIDGKFGVVWQHEQPGQPVGHITVRNSRDFKSSREYKELIHGVKIKFVSEELRYGQDELTVYAPGYDEHTATLFESLELFGTTTPDLAAMRGRWYLMQALLLIEQYSVTMPLEYLRLKKGDKIRVLRPEVLYGIGSAALAGWTLDDAGNVTAIRWDAELQMTPGQRYAAIVRLGDGSEWTVTGTSDDGRTMRIDDPLPVPVPAPRKADLVMVGTVNDVGRMCLVTSIKPGSNLTATVGLCDYVEELYQKDGQIPDYTPSITLPGTGPLRKAKTPIITSIRSDESVLTYSSGRGSQPRIYLEWQFTDDSTTAQVRYRQTGTDVWSYVSALQHRATECYISGVKEGWDIVEGAKIQNGITYDVQVRAVNTIGWASDWASISGHAVVGRTTPPLPPDAVGLDGYILTILMSDKPLDVVGFEVFIAMDDTDTFSMSLKVTSPYTADGKFDLKPWAGHARRYYVRSIDEVGLTSDLVSGIIDFGDVKPDNILVEYSQKDQNWPGTLVNGYIGEKDRLYASDETFVFASTTEDFVFADTAKSLVFPTSSGAPLVYTFSLSIPRDMVGARVLIVPDIVQGTVQSIEWRKYTIPYLFSSGDAYIFPAQDMDFVFPTIVPAEWEATPTNYISPGNEVLDVRVTFTPGESLAIVDDIRIVLDVPDVVFPVNNIRVPASGIRLPIPQKTFRTILGVTFGVEAVSGLTAEKTVTLDKNGARDESGYLLEGPLVVGIDASGNYAEIQIDAVISGY</sequence>
<name>E5Y9V0_BILW3</name>
<keyword evidence="3" id="KW-1185">Reference proteome</keyword>
<evidence type="ECO:0000256" key="1">
    <source>
        <dbReference type="SAM" id="Phobius"/>
    </source>
</evidence>
<dbReference type="RefSeq" id="WP_005029239.1">
    <property type="nucleotide sequence ID" value="NZ_KE150238.1"/>
</dbReference>